<accession>A0A653CZF2</accession>
<keyword evidence="2" id="KW-0496">Mitochondrion</keyword>
<dbReference type="InterPro" id="IPR013579">
    <property type="entry name" value="FAST_2"/>
</dbReference>
<reference evidence="4 5" key="1">
    <citation type="submission" date="2019-01" db="EMBL/GenBank/DDBJ databases">
        <authorList>
            <person name="Sayadi A."/>
        </authorList>
    </citation>
    <scope>NUCLEOTIDE SEQUENCE [LARGE SCALE GENOMIC DNA]</scope>
</reference>
<dbReference type="Proteomes" id="UP000410492">
    <property type="component" value="Unassembled WGS sequence"/>
</dbReference>
<dbReference type="EMBL" id="CAACVG010009433">
    <property type="protein sequence ID" value="VEN53247.1"/>
    <property type="molecule type" value="Genomic_DNA"/>
</dbReference>
<dbReference type="PANTHER" id="PTHR21228:SF69">
    <property type="entry name" value="GH07286P"/>
    <property type="match status" value="1"/>
</dbReference>
<dbReference type="PANTHER" id="PTHR21228">
    <property type="entry name" value="FAST LEU-RICH DOMAIN-CONTAINING"/>
    <property type="match status" value="1"/>
</dbReference>
<evidence type="ECO:0000259" key="3">
    <source>
        <dbReference type="SMART" id="SM00952"/>
    </source>
</evidence>
<dbReference type="Pfam" id="PF06743">
    <property type="entry name" value="FAST_1"/>
    <property type="match status" value="1"/>
</dbReference>
<evidence type="ECO:0000256" key="2">
    <source>
        <dbReference type="ARBA" id="ARBA00023128"/>
    </source>
</evidence>
<dbReference type="Pfam" id="PF08368">
    <property type="entry name" value="FAST_2"/>
    <property type="match status" value="1"/>
</dbReference>
<dbReference type="InterPro" id="IPR050870">
    <property type="entry name" value="FAST_kinase"/>
</dbReference>
<feature type="domain" description="RAP" evidence="3">
    <location>
        <begin position="494"/>
        <end position="551"/>
    </location>
</feature>
<protein>
    <recommendedName>
        <fullName evidence="3">RAP domain-containing protein</fullName>
    </recommendedName>
</protein>
<proteinExistence type="predicted"/>
<evidence type="ECO:0000313" key="4">
    <source>
        <dbReference type="EMBL" id="VEN53247.1"/>
    </source>
</evidence>
<dbReference type="GO" id="GO:0035770">
    <property type="term" value="C:ribonucleoprotein granule"/>
    <property type="evidence" value="ECO:0007669"/>
    <property type="project" value="TreeGrafter"/>
</dbReference>
<evidence type="ECO:0000256" key="1">
    <source>
        <dbReference type="ARBA" id="ARBA00004173"/>
    </source>
</evidence>
<comment type="subcellular location">
    <subcellularLocation>
        <location evidence="1">Mitochondrion</location>
    </subcellularLocation>
</comment>
<dbReference type="InterPro" id="IPR010622">
    <property type="entry name" value="FAST_Leu-rich"/>
</dbReference>
<dbReference type="OrthoDB" id="6501018at2759"/>
<keyword evidence="5" id="KW-1185">Reference proteome</keyword>
<sequence>MFKLIRQANPQKCGLFTSLTRYSNFSSSTSAELKNILPSQNDIVESDGASEGKLQKSKVIYNFKPQNSLVAAAFASLNENHNSDIKTPYTDKKIDSAKTTEELLSVSEGSGVSRRHALKVVSILADWAMSGKVNLKDFEADPRFIRLCRILTKGSFNNQKSLKPPVAAQSEDLSTILGVTADDEAAKLVECITLPQMVKVMSTLAMKKRRSMLLLRSLAYNITANSTQLDLKQSGDLLYSMSSLNFIDENLLAKVANDICQEIDKAVTTKSSVVGSILTSVGLLKYKDPALLDALSEWITENCSICRAQDIFSLLMTLAILQYTPQNAEKLYEVILPLLTPSEAGKALQWLEVVWSLVLLGRASEEHVSGVLNNTFIDKLMLTGPDSLPLSAKLKLLNIDGAAEHLLKGYSGARIPADSPIKDTEVVRTKDKQAMANSVVDALSHLIQSELLLRTKINTKYGFYIDAECLLDKKCSPLPLTDSNSGKEAVKIAIIAYDYHDMTRGRVAPTGLNAFASEILKAQGYRILSVPYTEFKPLDKLIHRVKYLETKLKELIKS</sequence>
<name>A0A653CZF2_CALMS</name>
<dbReference type="InterPro" id="IPR013584">
    <property type="entry name" value="RAP"/>
</dbReference>
<dbReference type="GO" id="GO:0003723">
    <property type="term" value="F:RNA binding"/>
    <property type="evidence" value="ECO:0007669"/>
    <property type="project" value="TreeGrafter"/>
</dbReference>
<evidence type="ECO:0000313" key="5">
    <source>
        <dbReference type="Proteomes" id="UP000410492"/>
    </source>
</evidence>
<dbReference type="GO" id="GO:0005759">
    <property type="term" value="C:mitochondrial matrix"/>
    <property type="evidence" value="ECO:0007669"/>
    <property type="project" value="TreeGrafter"/>
</dbReference>
<dbReference type="GO" id="GO:0000963">
    <property type="term" value="P:mitochondrial RNA processing"/>
    <property type="evidence" value="ECO:0007669"/>
    <property type="project" value="TreeGrafter"/>
</dbReference>
<dbReference type="GO" id="GO:0044528">
    <property type="term" value="P:regulation of mitochondrial mRNA stability"/>
    <property type="evidence" value="ECO:0007669"/>
    <property type="project" value="InterPro"/>
</dbReference>
<organism evidence="4 5">
    <name type="scientific">Callosobruchus maculatus</name>
    <name type="common">Southern cowpea weevil</name>
    <name type="synonym">Pulse bruchid</name>
    <dbReference type="NCBI Taxonomy" id="64391"/>
    <lineage>
        <taxon>Eukaryota</taxon>
        <taxon>Metazoa</taxon>
        <taxon>Ecdysozoa</taxon>
        <taxon>Arthropoda</taxon>
        <taxon>Hexapoda</taxon>
        <taxon>Insecta</taxon>
        <taxon>Pterygota</taxon>
        <taxon>Neoptera</taxon>
        <taxon>Endopterygota</taxon>
        <taxon>Coleoptera</taxon>
        <taxon>Polyphaga</taxon>
        <taxon>Cucujiformia</taxon>
        <taxon>Chrysomeloidea</taxon>
        <taxon>Chrysomelidae</taxon>
        <taxon>Bruchinae</taxon>
        <taxon>Bruchini</taxon>
        <taxon>Callosobruchus</taxon>
    </lineage>
</organism>
<dbReference type="SMART" id="SM00952">
    <property type="entry name" value="RAP"/>
    <property type="match status" value="1"/>
</dbReference>
<dbReference type="AlphaFoldDB" id="A0A653CZF2"/>
<gene>
    <name evidence="4" type="ORF">CALMAC_LOCUS13110</name>
</gene>